<name>A0ACB7XFL8_9ERIC</name>
<gene>
    <name evidence="1" type="ORF">Vadar_005900</name>
</gene>
<evidence type="ECO:0000313" key="2">
    <source>
        <dbReference type="Proteomes" id="UP000828048"/>
    </source>
</evidence>
<reference evidence="1 2" key="1">
    <citation type="journal article" date="2021" name="Hortic Res">
        <title>High-quality reference genome and annotation aids understanding of berry development for evergreen blueberry (Vaccinium darrowii).</title>
        <authorList>
            <person name="Yu J."/>
            <person name="Hulse-Kemp A.M."/>
            <person name="Babiker E."/>
            <person name="Staton M."/>
        </authorList>
    </citation>
    <scope>NUCLEOTIDE SEQUENCE [LARGE SCALE GENOMIC DNA]</scope>
    <source>
        <strain evidence="2">cv. NJ 8807/NJ 8810</strain>
        <tissue evidence="1">Young leaf</tissue>
    </source>
</reference>
<proteinExistence type="predicted"/>
<dbReference type="EMBL" id="CM037160">
    <property type="protein sequence ID" value="KAH7839573.1"/>
    <property type="molecule type" value="Genomic_DNA"/>
</dbReference>
<protein>
    <submittedName>
        <fullName evidence="1">Uncharacterized protein</fullName>
    </submittedName>
</protein>
<dbReference type="Proteomes" id="UP000828048">
    <property type="component" value="Chromosome 10"/>
</dbReference>
<evidence type="ECO:0000313" key="1">
    <source>
        <dbReference type="EMBL" id="KAH7839573.1"/>
    </source>
</evidence>
<keyword evidence="2" id="KW-1185">Reference proteome</keyword>
<accession>A0ACB7XFL8</accession>
<organism evidence="1 2">
    <name type="scientific">Vaccinium darrowii</name>
    <dbReference type="NCBI Taxonomy" id="229202"/>
    <lineage>
        <taxon>Eukaryota</taxon>
        <taxon>Viridiplantae</taxon>
        <taxon>Streptophyta</taxon>
        <taxon>Embryophyta</taxon>
        <taxon>Tracheophyta</taxon>
        <taxon>Spermatophyta</taxon>
        <taxon>Magnoliopsida</taxon>
        <taxon>eudicotyledons</taxon>
        <taxon>Gunneridae</taxon>
        <taxon>Pentapetalae</taxon>
        <taxon>asterids</taxon>
        <taxon>Ericales</taxon>
        <taxon>Ericaceae</taxon>
        <taxon>Vaccinioideae</taxon>
        <taxon>Vaccinieae</taxon>
        <taxon>Vaccinium</taxon>
    </lineage>
</organism>
<sequence>MASSSSLALKPRLLSPKSLLRLFTTGKPWPPPGFDPSLPPARFRQFPQPSLSYETEEALHVRQDMPGVAKEDVEVIVKPNLLLLKGERKMKGEIPEDCVWVYGFHYNICEKKYHLSQVEASIKNGVLTAVIPKVKGYVCDTPPCPAGHPN</sequence>
<comment type="caution">
    <text evidence="1">The sequence shown here is derived from an EMBL/GenBank/DDBJ whole genome shotgun (WGS) entry which is preliminary data.</text>
</comment>